<sequence length="72" mass="7934">MQGGNLGYRLLCNLAPPLDRPVGEIGPLAAVHMHNMMKALNLLKEAKKRDDLELASLKDKAVKLEGLEKEVQ</sequence>
<name>A0A803MS82_CHEQI</name>
<proteinExistence type="predicted"/>
<evidence type="ECO:0000313" key="1">
    <source>
        <dbReference type="EnsemblPlants" id="AUR62034341-RA:cds"/>
    </source>
</evidence>
<dbReference type="Proteomes" id="UP000596660">
    <property type="component" value="Unplaced"/>
</dbReference>
<reference evidence="1" key="2">
    <citation type="submission" date="2021-03" db="UniProtKB">
        <authorList>
            <consortium name="EnsemblPlants"/>
        </authorList>
    </citation>
    <scope>IDENTIFICATION</scope>
</reference>
<reference evidence="1" key="1">
    <citation type="journal article" date="2017" name="Nature">
        <title>The genome of Chenopodium quinoa.</title>
        <authorList>
            <person name="Jarvis D.E."/>
            <person name="Ho Y.S."/>
            <person name="Lightfoot D.J."/>
            <person name="Schmoeckel S.M."/>
            <person name="Li B."/>
            <person name="Borm T.J.A."/>
            <person name="Ohyanagi H."/>
            <person name="Mineta K."/>
            <person name="Michell C.T."/>
            <person name="Saber N."/>
            <person name="Kharbatia N.M."/>
            <person name="Rupper R.R."/>
            <person name="Sharp A.R."/>
            <person name="Dally N."/>
            <person name="Boughton B.A."/>
            <person name="Woo Y.H."/>
            <person name="Gao G."/>
            <person name="Schijlen E.G.W.M."/>
            <person name="Guo X."/>
            <person name="Momin A.A."/>
            <person name="Negrao S."/>
            <person name="Al-Babili S."/>
            <person name="Gehring C."/>
            <person name="Roessner U."/>
            <person name="Jung C."/>
            <person name="Murphy K."/>
            <person name="Arold S.T."/>
            <person name="Gojobori T."/>
            <person name="van der Linden C.G."/>
            <person name="van Loo E.N."/>
            <person name="Jellen E.N."/>
            <person name="Maughan P.J."/>
            <person name="Tester M."/>
        </authorList>
    </citation>
    <scope>NUCLEOTIDE SEQUENCE [LARGE SCALE GENOMIC DNA]</scope>
    <source>
        <strain evidence="1">cv. PI 614886</strain>
    </source>
</reference>
<dbReference type="Gramene" id="AUR62034341-RA">
    <property type="protein sequence ID" value="AUR62034341-RA:cds"/>
    <property type="gene ID" value="AUR62034341"/>
</dbReference>
<dbReference type="AlphaFoldDB" id="A0A803MS82"/>
<protein>
    <submittedName>
        <fullName evidence="1">Uncharacterized protein</fullName>
    </submittedName>
</protein>
<evidence type="ECO:0000313" key="2">
    <source>
        <dbReference type="Proteomes" id="UP000596660"/>
    </source>
</evidence>
<organism evidence="1 2">
    <name type="scientific">Chenopodium quinoa</name>
    <name type="common">Quinoa</name>
    <dbReference type="NCBI Taxonomy" id="63459"/>
    <lineage>
        <taxon>Eukaryota</taxon>
        <taxon>Viridiplantae</taxon>
        <taxon>Streptophyta</taxon>
        <taxon>Embryophyta</taxon>
        <taxon>Tracheophyta</taxon>
        <taxon>Spermatophyta</taxon>
        <taxon>Magnoliopsida</taxon>
        <taxon>eudicotyledons</taxon>
        <taxon>Gunneridae</taxon>
        <taxon>Pentapetalae</taxon>
        <taxon>Caryophyllales</taxon>
        <taxon>Chenopodiaceae</taxon>
        <taxon>Chenopodioideae</taxon>
        <taxon>Atripliceae</taxon>
        <taxon>Chenopodium</taxon>
    </lineage>
</organism>
<dbReference type="EnsemblPlants" id="AUR62034341-RA">
    <property type="protein sequence ID" value="AUR62034341-RA:cds"/>
    <property type="gene ID" value="AUR62034341"/>
</dbReference>
<keyword evidence="2" id="KW-1185">Reference proteome</keyword>
<accession>A0A803MS82</accession>